<dbReference type="OrthoDB" id="10554966at2759"/>
<evidence type="ECO:0000313" key="2">
    <source>
        <dbReference type="Proteomes" id="UP000286415"/>
    </source>
</evidence>
<protein>
    <submittedName>
        <fullName evidence="1">Uncharacterized protein</fullName>
    </submittedName>
</protein>
<sequence>MVKFGRQVQQLGMNISLRQLGPGEERYSNLKLMERMGERAMLRTTGDGQGTRATGEAVGIRAHHDATQQGDPPCRTYRPVNKVSILRACCRICKVACHQAVLIAGCAIKKNSNYQIFYQWARGHGREKERASCGCAINLGMAVPCHHWPDMLQFLDSPVTDVTFKASCGNKVERSRYGIAGFFWPGSEPPAMGDAPVLLEG</sequence>
<evidence type="ECO:0000313" key="1">
    <source>
        <dbReference type="EMBL" id="KAG5444389.1"/>
    </source>
</evidence>
<proteinExistence type="predicted"/>
<dbReference type="AlphaFoldDB" id="A0A3R7GPR9"/>
<dbReference type="InParanoid" id="A0A3R7GPR9"/>
<dbReference type="EMBL" id="NIRI02000056">
    <property type="protein sequence ID" value="KAG5444389.1"/>
    <property type="molecule type" value="Genomic_DNA"/>
</dbReference>
<keyword evidence="2" id="KW-1185">Reference proteome</keyword>
<reference evidence="1 2" key="1">
    <citation type="journal article" date="2018" name="Biotechnol. Adv.">
        <title>Improved genomic resources and new bioinformatic workflow for the carcinogenic parasite Clonorchis sinensis: Biotechnological implications.</title>
        <authorList>
            <person name="Wang D."/>
            <person name="Korhonen P.K."/>
            <person name="Gasser R.B."/>
            <person name="Young N.D."/>
        </authorList>
    </citation>
    <scope>NUCLEOTIDE SEQUENCE [LARGE SCALE GENOMIC DNA]</scope>
    <source>
        <strain evidence="1">Cs-k2</strain>
    </source>
</reference>
<comment type="caution">
    <text evidence="1">The sequence shown here is derived from an EMBL/GenBank/DDBJ whole genome shotgun (WGS) entry which is preliminary data.</text>
</comment>
<reference evidence="1 2" key="2">
    <citation type="journal article" date="2021" name="Genomics">
        <title>High-quality reference genome for Clonorchis sinensis.</title>
        <authorList>
            <person name="Young N.D."/>
            <person name="Stroehlein A.J."/>
            <person name="Kinkar L."/>
            <person name="Wang T."/>
            <person name="Sohn W.M."/>
            <person name="Chang B.C.H."/>
            <person name="Kaur P."/>
            <person name="Weisz D."/>
            <person name="Dudchenko O."/>
            <person name="Aiden E.L."/>
            <person name="Korhonen P.K."/>
            <person name="Gasser R.B."/>
        </authorList>
    </citation>
    <scope>NUCLEOTIDE SEQUENCE [LARGE SCALE GENOMIC DNA]</scope>
    <source>
        <strain evidence="1">Cs-k2</strain>
    </source>
</reference>
<organism evidence="1 2">
    <name type="scientific">Clonorchis sinensis</name>
    <name type="common">Chinese liver fluke</name>
    <dbReference type="NCBI Taxonomy" id="79923"/>
    <lineage>
        <taxon>Eukaryota</taxon>
        <taxon>Metazoa</taxon>
        <taxon>Spiralia</taxon>
        <taxon>Lophotrochozoa</taxon>
        <taxon>Platyhelminthes</taxon>
        <taxon>Trematoda</taxon>
        <taxon>Digenea</taxon>
        <taxon>Opisthorchiida</taxon>
        <taxon>Opisthorchiata</taxon>
        <taxon>Opisthorchiidae</taxon>
        <taxon>Clonorchis</taxon>
    </lineage>
</organism>
<dbReference type="Proteomes" id="UP000286415">
    <property type="component" value="Unassembled WGS sequence"/>
</dbReference>
<accession>A0A3R7GPR9</accession>
<gene>
    <name evidence="1" type="ORF">CSKR_103011</name>
</gene>
<name>A0A3R7GPR9_CLOSI</name>